<evidence type="ECO:0000313" key="1">
    <source>
        <dbReference type="EMBL" id="MFD2566670.1"/>
    </source>
</evidence>
<dbReference type="Proteomes" id="UP001597508">
    <property type="component" value="Unassembled WGS sequence"/>
</dbReference>
<protein>
    <submittedName>
        <fullName evidence="1">GNAT family N-acetyltransferase</fullName>
    </submittedName>
</protein>
<comment type="caution">
    <text evidence="1">The sequence shown here is derived from an EMBL/GenBank/DDBJ whole genome shotgun (WGS) entry which is preliminary data.</text>
</comment>
<organism evidence="1 2">
    <name type="scientific">Pseudotenacibaculum haliotis</name>
    <dbReference type="NCBI Taxonomy" id="1862138"/>
    <lineage>
        <taxon>Bacteria</taxon>
        <taxon>Pseudomonadati</taxon>
        <taxon>Bacteroidota</taxon>
        <taxon>Flavobacteriia</taxon>
        <taxon>Flavobacteriales</taxon>
        <taxon>Flavobacteriaceae</taxon>
        <taxon>Pseudotenacibaculum</taxon>
    </lineage>
</organism>
<dbReference type="SUPFAM" id="SSF55729">
    <property type="entry name" value="Acyl-CoA N-acyltransferases (Nat)"/>
    <property type="match status" value="1"/>
</dbReference>
<reference evidence="2" key="1">
    <citation type="journal article" date="2019" name="Int. J. Syst. Evol. Microbiol.">
        <title>The Global Catalogue of Microorganisms (GCM) 10K type strain sequencing project: providing services to taxonomists for standard genome sequencing and annotation.</title>
        <authorList>
            <consortium name="The Broad Institute Genomics Platform"/>
            <consortium name="The Broad Institute Genome Sequencing Center for Infectious Disease"/>
            <person name="Wu L."/>
            <person name="Ma J."/>
        </authorList>
    </citation>
    <scope>NUCLEOTIDE SEQUENCE [LARGE SCALE GENOMIC DNA]</scope>
    <source>
        <strain evidence="2">KCTC 52127</strain>
    </source>
</reference>
<dbReference type="InterPro" id="IPR016181">
    <property type="entry name" value="Acyl_CoA_acyltransferase"/>
</dbReference>
<dbReference type="RefSeq" id="WP_379665375.1">
    <property type="nucleotide sequence ID" value="NZ_JBHULH010000001.1"/>
</dbReference>
<keyword evidence="2" id="KW-1185">Reference proteome</keyword>
<sequence length="395" mass="46022">MEKSLTVQNVHYFDRISKIPEEVWKDLDCSENLYFSPDYLTALENNNSQLDFFYVVIKNEQQKAIAFASVQMIDFYIDSLQNEDQSLLNRIACIGRQLKILPKEKPLKILNCGNTFVSGEHGIFIKSDQNKRSVLRLLAKAILQYTQQQYQSPIDIFIMKDFLEESLPISNELISLGYYAFNVEPNMKLTLNPEWNSFDDYLISLKTKFRVKAKKALQRSDELKVQNITQENMDEQLVPMTHLYHKVASKAYFNLGDFNLKTYKELKASLNDSYILKSYWLNDKMVGFLSGMINGATLDAHFVGIDYSSNKQFAIYQRMLYDYIQVAIDQKLSVINFARTASEIKSSVGAVPEHLTIYIRHKKTITNKFLKLFLLRIQPTEFNQKFPFKQESNRL</sequence>
<proteinExistence type="predicted"/>
<accession>A0ABW5LPG6</accession>
<evidence type="ECO:0000313" key="2">
    <source>
        <dbReference type="Proteomes" id="UP001597508"/>
    </source>
</evidence>
<dbReference type="EMBL" id="JBHULH010000001">
    <property type="protein sequence ID" value="MFD2566670.1"/>
    <property type="molecule type" value="Genomic_DNA"/>
</dbReference>
<gene>
    <name evidence="1" type="ORF">ACFSRZ_04755</name>
</gene>
<name>A0ABW5LPG6_9FLAO</name>